<dbReference type="EMBL" id="UOFA01000394">
    <property type="protein sequence ID" value="VAW48223.1"/>
    <property type="molecule type" value="Genomic_DNA"/>
</dbReference>
<sequence length="97" mass="11346">MRFTAMAYNIMRIFEETSKAKNPKRIHPSDKKYNAALDKRQKTAQEKGRFVNPLFFHARITRICLFTIRSLQNAIMTGKSLIAIMQSLARHLRPRPN</sequence>
<reference evidence="1" key="1">
    <citation type="submission" date="2018-06" db="EMBL/GenBank/DDBJ databases">
        <authorList>
            <person name="Zhirakovskaya E."/>
        </authorList>
    </citation>
    <scope>NUCLEOTIDE SEQUENCE</scope>
</reference>
<accession>A0A3B0W795</accession>
<name>A0A3B0W795_9ZZZZ</name>
<organism evidence="1">
    <name type="scientific">hydrothermal vent metagenome</name>
    <dbReference type="NCBI Taxonomy" id="652676"/>
    <lineage>
        <taxon>unclassified sequences</taxon>
        <taxon>metagenomes</taxon>
        <taxon>ecological metagenomes</taxon>
    </lineage>
</organism>
<proteinExistence type="predicted"/>
<dbReference type="AlphaFoldDB" id="A0A3B0W795"/>
<evidence type="ECO:0000313" key="1">
    <source>
        <dbReference type="EMBL" id="VAW48223.1"/>
    </source>
</evidence>
<protein>
    <submittedName>
        <fullName evidence="1">Uncharacterized protein</fullName>
    </submittedName>
</protein>
<gene>
    <name evidence="1" type="ORF">MNBD_GAMMA02-1604</name>
</gene>